<dbReference type="Proteomes" id="UP000054558">
    <property type="component" value="Unassembled WGS sequence"/>
</dbReference>
<feature type="compositionally biased region" description="Acidic residues" evidence="2">
    <location>
        <begin position="716"/>
        <end position="725"/>
    </location>
</feature>
<feature type="transmembrane region" description="Helical" evidence="3">
    <location>
        <begin position="357"/>
        <end position="377"/>
    </location>
</feature>
<feature type="transmembrane region" description="Helical" evidence="3">
    <location>
        <begin position="412"/>
        <end position="435"/>
    </location>
</feature>
<dbReference type="GO" id="GO:0090482">
    <property type="term" value="F:vitamin transmembrane transporter activity"/>
    <property type="evidence" value="ECO:0007669"/>
    <property type="project" value="InterPro"/>
</dbReference>
<feature type="transmembrane region" description="Helical" evidence="3">
    <location>
        <begin position="602"/>
        <end position="624"/>
    </location>
</feature>
<evidence type="ECO:0000313" key="5">
    <source>
        <dbReference type="EMBL" id="GAQ87544.1"/>
    </source>
</evidence>
<keyword evidence="3" id="KW-0812">Transmembrane</keyword>
<feature type="domain" description="Malectin" evidence="4">
    <location>
        <begin position="109"/>
        <end position="248"/>
    </location>
</feature>
<sequence>MQLRRDSRKSGLLLKLVAMEEDSATAQSVMRGIDRAAERLGLDRPNLGLDKQLVRILLLLGAFVFLLQIRPQQPNAVQYLKPHSTYSRSAYLAAHAPAPAPVEAYRKGYALNVADDHAYTATDGVVYMPDGFYTQENAQYTTANWTSVRLTEGDVNNTADPQLYWTERWGAFNYTLPYLENGLYEVSIDMAESWWQEPKDRGFYIQVQDNPVEGPIDLVERAGGRLTAYTYTAKTAVADHHLLIQFLHAAPEDGFKDDGGLANAIRVTQLAPEAIAAPPPANTTGGFLQRIAPPQVVDSRNFPVSIFTVLLFAVAAAPAAEYFSYKSVIIVGAVAAIFTQVIVMYGTSFLTDALMQLTYGLSFAGALAFAAFLYLLVAEGNFQLITSVAIGAHLAAVIMATALTSILRGIGIPTLLLLFISLAPVTLAAILACVFPREPNSHLSSNTSLLKLTDPEEGPLAALKETYQNRNLRLLSVWWVLGGAVGPLIQAHASELFSHYSVEDGGPAYSGYRAQSLVYVLANAAALLAVLSLIRFNRLAASAGGGVYIVGSLVIGVCSLLLSRTGSTGFAYFLFTVVTALSWALYALVVAQSALALRTARYILLFATNTAGQLVVQGIFQIYTARSDHALVPGKFLAFGVFELVVAVVFGVLYYLLTRETGRVAIVVLPDQDQAYSRINEDQPQKFGMDLELSRDFPVQTALNDHVEQIKRISGMDEDEYDGEEEHTGPQDSSHV</sequence>
<feature type="compositionally biased region" description="Basic and acidic residues" evidence="2">
    <location>
        <begin position="726"/>
        <end position="736"/>
    </location>
</feature>
<dbReference type="PANTHER" id="PTHR10686:SF18">
    <property type="entry name" value="IP11787P-RELATED"/>
    <property type="match status" value="1"/>
</dbReference>
<protein>
    <submittedName>
        <fullName evidence="5">Major facilitator superfamily protein related folate carrier activity</fullName>
    </submittedName>
</protein>
<evidence type="ECO:0000256" key="2">
    <source>
        <dbReference type="SAM" id="MobiDB-lite"/>
    </source>
</evidence>
<dbReference type="Gene3D" id="2.60.120.430">
    <property type="entry name" value="Galactose-binding lectin"/>
    <property type="match status" value="1"/>
</dbReference>
<evidence type="ECO:0000256" key="1">
    <source>
        <dbReference type="ARBA" id="ARBA00005773"/>
    </source>
</evidence>
<feature type="transmembrane region" description="Helical" evidence="3">
    <location>
        <begin position="636"/>
        <end position="657"/>
    </location>
</feature>
<dbReference type="Pfam" id="PF11721">
    <property type="entry name" value="Malectin"/>
    <property type="match status" value="1"/>
</dbReference>
<dbReference type="PANTHER" id="PTHR10686">
    <property type="entry name" value="FOLATE TRANSPORTER"/>
    <property type="match status" value="1"/>
</dbReference>
<evidence type="ECO:0000256" key="3">
    <source>
        <dbReference type="SAM" id="Phobius"/>
    </source>
</evidence>
<dbReference type="InterPro" id="IPR036259">
    <property type="entry name" value="MFS_trans_sf"/>
</dbReference>
<evidence type="ECO:0000313" key="6">
    <source>
        <dbReference type="Proteomes" id="UP000054558"/>
    </source>
</evidence>
<name>A0A1Y1I997_KLENI</name>
<feature type="transmembrane region" description="Helical" evidence="3">
    <location>
        <begin position="327"/>
        <end position="345"/>
    </location>
</feature>
<dbReference type="Pfam" id="PF01770">
    <property type="entry name" value="Folate_carrier"/>
    <property type="match status" value="1"/>
</dbReference>
<gene>
    <name evidence="5" type="ORF">KFL_003600030</name>
</gene>
<feature type="transmembrane region" description="Helical" evidence="3">
    <location>
        <begin position="302"/>
        <end position="320"/>
    </location>
</feature>
<dbReference type="EMBL" id="DF237309">
    <property type="protein sequence ID" value="GAQ87544.1"/>
    <property type="molecule type" value="Genomic_DNA"/>
</dbReference>
<dbReference type="InterPro" id="IPR021720">
    <property type="entry name" value="Malectin_dom"/>
</dbReference>
<feature type="region of interest" description="Disordered" evidence="2">
    <location>
        <begin position="714"/>
        <end position="736"/>
    </location>
</feature>
<dbReference type="InterPro" id="IPR002666">
    <property type="entry name" value="Folate_carrier"/>
</dbReference>
<dbReference type="OrthoDB" id="1910514at2759"/>
<accession>A0A1Y1I997</accession>
<keyword evidence="3" id="KW-1133">Transmembrane helix</keyword>
<dbReference type="AlphaFoldDB" id="A0A1Y1I997"/>
<proteinExistence type="inferred from homology"/>
<comment type="similarity">
    <text evidence="1">Belongs to the reduced folate carrier (RFC) transporter (TC 2.A.48) family.</text>
</comment>
<feature type="transmembrane region" description="Helical" evidence="3">
    <location>
        <begin position="546"/>
        <end position="563"/>
    </location>
</feature>
<keyword evidence="6" id="KW-1185">Reference proteome</keyword>
<evidence type="ECO:0000259" key="4">
    <source>
        <dbReference type="Pfam" id="PF11721"/>
    </source>
</evidence>
<dbReference type="GO" id="GO:0005886">
    <property type="term" value="C:plasma membrane"/>
    <property type="evidence" value="ECO:0000318"/>
    <property type="project" value="GO_Central"/>
</dbReference>
<feature type="transmembrane region" description="Helical" evidence="3">
    <location>
        <begin position="474"/>
        <end position="493"/>
    </location>
</feature>
<dbReference type="SUPFAM" id="SSF103473">
    <property type="entry name" value="MFS general substrate transporter"/>
    <property type="match status" value="1"/>
</dbReference>
<reference evidence="5 6" key="1">
    <citation type="journal article" date="2014" name="Nat. Commun.">
        <title>Klebsormidium flaccidum genome reveals primary factors for plant terrestrial adaptation.</title>
        <authorList>
            <person name="Hori K."/>
            <person name="Maruyama F."/>
            <person name="Fujisawa T."/>
            <person name="Togashi T."/>
            <person name="Yamamoto N."/>
            <person name="Seo M."/>
            <person name="Sato S."/>
            <person name="Yamada T."/>
            <person name="Mori H."/>
            <person name="Tajima N."/>
            <person name="Moriyama T."/>
            <person name="Ikeuchi M."/>
            <person name="Watanabe M."/>
            <person name="Wada H."/>
            <person name="Kobayashi K."/>
            <person name="Saito M."/>
            <person name="Masuda T."/>
            <person name="Sasaki-Sekimoto Y."/>
            <person name="Mashiguchi K."/>
            <person name="Awai K."/>
            <person name="Shimojima M."/>
            <person name="Masuda S."/>
            <person name="Iwai M."/>
            <person name="Nobusawa T."/>
            <person name="Narise T."/>
            <person name="Kondo S."/>
            <person name="Saito H."/>
            <person name="Sato R."/>
            <person name="Murakawa M."/>
            <person name="Ihara Y."/>
            <person name="Oshima-Yamada Y."/>
            <person name="Ohtaka K."/>
            <person name="Satoh M."/>
            <person name="Sonobe K."/>
            <person name="Ishii M."/>
            <person name="Ohtani R."/>
            <person name="Kanamori-Sato M."/>
            <person name="Honoki R."/>
            <person name="Miyazaki D."/>
            <person name="Mochizuki H."/>
            <person name="Umetsu J."/>
            <person name="Higashi K."/>
            <person name="Shibata D."/>
            <person name="Kamiya Y."/>
            <person name="Sato N."/>
            <person name="Nakamura Y."/>
            <person name="Tabata S."/>
            <person name="Ida S."/>
            <person name="Kurokawa K."/>
            <person name="Ohta H."/>
        </authorList>
    </citation>
    <scope>NUCLEOTIDE SEQUENCE [LARGE SCALE GENOMIC DNA]</scope>
    <source>
        <strain evidence="5 6">NIES-2285</strain>
    </source>
</reference>
<organism evidence="5 6">
    <name type="scientific">Klebsormidium nitens</name>
    <name type="common">Green alga</name>
    <name type="synonym">Ulothrix nitens</name>
    <dbReference type="NCBI Taxonomy" id="105231"/>
    <lineage>
        <taxon>Eukaryota</taxon>
        <taxon>Viridiplantae</taxon>
        <taxon>Streptophyta</taxon>
        <taxon>Klebsormidiophyceae</taxon>
        <taxon>Klebsormidiales</taxon>
        <taxon>Klebsormidiaceae</taxon>
        <taxon>Klebsormidium</taxon>
    </lineage>
</organism>
<keyword evidence="3" id="KW-0472">Membrane</keyword>
<feature type="transmembrane region" description="Helical" evidence="3">
    <location>
        <begin position="384"/>
        <end position="406"/>
    </location>
</feature>
<feature type="transmembrane region" description="Helical" evidence="3">
    <location>
        <begin position="513"/>
        <end position="534"/>
    </location>
</feature>
<feature type="transmembrane region" description="Helical" evidence="3">
    <location>
        <begin position="569"/>
        <end position="590"/>
    </location>
</feature>